<proteinExistence type="predicted"/>
<name>A0A165NS08_EXIGL</name>
<dbReference type="EMBL" id="KV425896">
    <property type="protein sequence ID" value="KZW01138.1"/>
    <property type="molecule type" value="Genomic_DNA"/>
</dbReference>
<accession>A0A165NS08</accession>
<keyword evidence="2" id="KW-1185">Reference proteome</keyword>
<reference evidence="1 2" key="1">
    <citation type="journal article" date="2016" name="Mol. Biol. Evol.">
        <title>Comparative Genomics of Early-Diverging Mushroom-Forming Fungi Provides Insights into the Origins of Lignocellulose Decay Capabilities.</title>
        <authorList>
            <person name="Nagy L.G."/>
            <person name="Riley R."/>
            <person name="Tritt A."/>
            <person name="Adam C."/>
            <person name="Daum C."/>
            <person name="Floudas D."/>
            <person name="Sun H."/>
            <person name="Yadav J.S."/>
            <person name="Pangilinan J."/>
            <person name="Larsson K.H."/>
            <person name="Matsuura K."/>
            <person name="Barry K."/>
            <person name="Labutti K."/>
            <person name="Kuo R."/>
            <person name="Ohm R.A."/>
            <person name="Bhattacharya S.S."/>
            <person name="Shirouzu T."/>
            <person name="Yoshinaga Y."/>
            <person name="Martin F.M."/>
            <person name="Grigoriev I.V."/>
            <person name="Hibbett D.S."/>
        </authorList>
    </citation>
    <scope>NUCLEOTIDE SEQUENCE [LARGE SCALE GENOMIC DNA]</scope>
    <source>
        <strain evidence="1 2">HHB12029</strain>
    </source>
</reference>
<sequence length="133" mass="14682">MLRVCLSSLRSSFQPGHMYSRPTSEIVPSEETMPAPLPLLPNGHRPNTAAGVHDLHKQRQSPFLQVEPASDRCGCTRTSSGRVVRPSLSRSGVRLWAREFLFCMIHISLPTSKNVLVSHALRILGDVGTRLSV</sequence>
<organism evidence="1 2">
    <name type="scientific">Exidia glandulosa HHB12029</name>
    <dbReference type="NCBI Taxonomy" id="1314781"/>
    <lineage>
        <taxon>Eukaryota</taxon>
        <taxon>Fungi</taxon>
        <taxon>Dikarya</taxon>
        <taxon>Basidiomycota</taxon>
        <taxon>Agaricomycotina</taxon>
        <taxon>Agaricomycetes</taxon>
        <taxon>Auriculariales</taxon>
        <taxon>Exidiaceae</taxon>
        <taxon>Exidia</taxon>
    </lineage>
</organism>
<protein>
    <submittedName>
        <fullName evidence="1">Uncharacterized protein</fullName>
    </submittedName>
</protein>
<dbReference type="Proteomes" id="UP000077266">
    <property type="component" value="Unassembled WGS sequence"/>
</dbReference>
<dbReference type="AlphaFoldDB" id="A0A165NS08"/>
<evidence type="ECO:0000313" key="1">
    <source>
        <dbReference type="EMBL" id="KZW01138.1"/>
    </source>
</evidence>
<gene>
    <name evidence="1" type="ORF">EXIGLDRAFT_100933</name>
</gene>
<evidence type="ECO:0000313" key="2">
    <source>
        <dbReference type="Proteomes" id="UP000077266"/>
    </source>
</evidence>
<dbReference type="InParanoid" id="A0A165NS08"/>